<accession>A0ABN1N6R6</accession>
<evidence type="ECO:0000313" key="3">
    <source>
        <dbReference type="Proteomes" id="UP001499967"/>
    </source>
</evidence>
<reference evidence="2 3" key="1">
    <citation type="journal article" date="2019" name="Int. J. Syst. Evol. Microbiol.">
        <title>The Global Catalogue of Microorganisms (GCM) 10K type strain sequencing project: providing services to taxonomists for standard genome sequencing and annotation.</title>
        <authorList>
            <consortium name="The Broad Institute Genomics Platform"/>
            <consortium name="The Broad Institute Genome Sequencing Center for Infectious Disease"/>
            <person name="Wu L."/>
            <person name="Ma J."/>
        </authorList>
    </citation>
    <scope>NUCLEOTIDE SEQUENCE [LARGE SCALE GENOMIC DNA]</scope>
    <source>
        <strain evidence="2 3">JCM 11117</strain>
    </source>
</reference>
<keyword evidence="3" id="KW-1185">Reference proteome</keyword>
<proteinExistence type="predicted"/>
<organism evidence="2 3">
    <name type="scientific">Pseudonocardia zijingensis</name>
    <dbReference type="NCBI Taxonomy" id="153376"/>
    <lineage>
        <taxon>Bacteria</taxon>
        <taxon>Bacillati</taxon>
        <taxon>Actinomycetota</taxon>
        <taxon>Actinomycetes</taxon>
        <taxon>Pseudonocardiales</taxon>
        <taxon>Pseudonocardiaceae</taxon>
        <taxon>Pseudonocardia</taxon>
    </lineage>
</organism>
<dbReference type="EMBL" id="BAAAHP010000163">
    <property type="protein sequence ID" value="GAA0895565.1"/>
    <property type="molecule type" value="Genomic_DNA"/>
</dbReference>
<evidence type="ECO:0000313" key="2">
    <source>
        <dbReference type="EMBL" id="GAA0895565.1"/>
    </source>
</evidence>
<comment type="caution">
    <text evidence="2">The sequence shown here is derived from an EMBL/GenBank/DDBJ whole genome shotgun (WGS) entry which is preliminary data.</text>
</comment>
<dbReference type="Proteomes" id="UP001499967">
    <property type="component" value="Unassembled WGS sequence"/>
</dbReference>
<protein>
    <submittedName>
        <fullName evidence="2">Uncharacterized protein</fullName>
    </submittedName>
</protein>
<gene>
    <name evidence="2" type="ORF">GCM10009559_51710</name>
</gene>
<name>A0ABN1N6R6_9PSEU</name>
<evidence type="ECO:0000256" key="1">
    <source>
        <dbReference type="SAM" id="MobiDB-lite"/>
    </source>
</evidence>
<sequence>MQARDLQQRLHRSRIFWLDPGDFADTVEAIPNGAAMVTQSARGMGEVAAQRVIPPQRTHQHQELGPSDRCRAFDHLSVRGPPQPVTRISRRHDRYLLKFGDVDGESRWRPQRRRRARAQRLRYQTLPRPVVGVYGQIYRSGPPGSFLVQPRSIRPGSEPRPDAYGTIDAHRSAGRTQDPGSGAPDRVGYFSLPGT</sequence>
<feature type="region of interest" description="Disordered" evidence="1">
    <location>
        <begin position="145"/>
        <end position="195"/>
    </location>
</feature>